<protein>
    <recommendedName>
        <fullName evidence="4">Phosphatidylethanolamine-binding protein</fullName>
    </recommendedName>
</protein>
<dbReference type="AlphaFoldDB" id="A0A0F8V3Y6"/>
<evidence type="ECO:0000256" key="1">
    <source>
        <dbReference type="SAM" id="MobiDB-lite"/>
    </source>
</evidence>
<dbReference type="OrthoDB" id="440553at2759"/>
<name>A0A0F8V3Y6_9EURO</name>
<dbReference type="SUPFAM" id="SSF49777">
    <property type="entry name" value="PEBP-like"/>
    <property type="match status" value="1"/>
</dbReference>
<accession>A0A0F8V3Y6</accession>
<dbReference type="EMBL" id="JYKN01002102">
    <property type="protein sequence ID" value="KKK17691.1"/>
    <property type="molecule type" value="Genomic_DNA"/>
</dbReference>
<dbReference type="Gene3D" id="3.90.280.10">
    <property type="entry name" value="PEBP-like"/>
    <property type="match status" value="1"/>
</dbReference>
<feature type="region of interest" description="Disordered" evidence="1">
    <location>
        <begin position="139"/>
        <end position="159"/>
    </location>
</feature>
<comment type="caution">
    <text evidence="2">The sequence shown here is derived from an EMBL/GenBank/DDBJ whole genome shotgun (WGS) entry which is preliminary data.</text>
</comment>
<evidence type="ECO:0008006" key="4">
    <source>
        <dbReference type="Google" id="ProtNLM"/>
    </source>
</evidence>
<reference evidence="2 3" key="1">
    <citation type="submission" date="2015-02" db="EMBL/GenBank/DDBJ databases">
        <title>Draft Genome Sequences of Two Closely-Related Aflatoxigenic Aspergillus Species Obtained from the Cote d'Ivoire.</title>
        <authorList>
            <person name="Moore G.G."/>
            <person name="Beltz S.B."/>
            <person name="Mack B.M."/>
        </authorList>
    </citation>
    <scope>NUCLEOTIDE SEQUENCE [LARGE SCALE GENOMIC DNA]</scope>
    <source>
        <strain evidence="2 3">SRRC1432</strain>
    </source>
</reference>
<evidence type="ECO:0000313" key="2">
    <source>
        <dbReference type="EMBL" id="KKK17691.1"/>
    </source>
</evidence>
<dbReference type="Proteomes" id="UP000034947">
    <property type="component" value="Unassembled WGS sequence"/>
</dbReference>
<organism evidence="2 3">
    <name type="scientific">Aspergillus ochraceoroseus</name>
    <dbReference type="NCBI Taxonomy" id="138278"/>
    <lineage>
        <taxon>Eukaryota</taxon>
        <taxon>Fungi</taxon>
        <taxon>Dikarya</taxon>
        <taxon>Ascomycota</taxon>
        <taxon>Pezizomycotina</taxon>
        <taxon>Eurotiomycetes</taxon>
        <taxon>Eurotiomycetidae</taxon>
        <taxon>Eurotiales</taxon>
        <taxon>Aspergillaceae</taxon>
        <taxon>Aspergillus</taxon>
        <taxon>Aspergillus subgen. Nidulantes</taxon>
    </lineage>
</organism>
<feature type="compositionally biased region" description="Pro residues" evidence="1">
    <location>
        <begin position="53"/>
        <end position="62"/>
    </location>
</feature>
<dbReference type="InterPro" id="IPR036610">
    <property type="entry name" value="PEBP-like_sf"/>
</dbReference>
<dbReference type="InterPro" id="IPR008914">
    <property type="entry name" value="PEBP"/>
</dbReference>
<dbReference type="Pfam" id="PF01161">
    <property type="entry name" value="PBP"/>
    <property type="match status" value="1"/>
</dbReference>
<sequence>MSDTHPLPELSSAGLNKNQTYLLLFVDLDVLYGSTSTVVLHWYQPNMVIRRPQTPPPPPPPRVSRRESEPPDGVLVNLTSGGAEYIAPQPPRNTHHRYVYLLFHQARTTHSRTALVCRGRGAGRSPGWKLFFVENDEPRTGTGTVTTTTTTTTTTSTSLLNPTTTWLRSAPCETATTTTTTTGMPRHTGLVNSVACERQGIWQIVM</sequence>
<dbReference type="VEuPathDB" id="FungiDB:P175DRAFT_0517006"/>
<feature type="compositionally biased region" description="Low complexity" evidence="1">
    <location>
        <begin position="140"/>
        <end position="159"/>
    </location>
</feature>
<keyword evidence="3" id="KW-1185">Reference proteome</keyword>
<feature type="region of interest" description="Disordered" evidence="1">
    <location>
        <begin position="49"/>
        <end position="72"/>
    </location>
</feature>
<evidence type="ECO:0000313" key="3">
    <source>
        <dbReference type="Proteomes" id="UP000034947"/>
    </source>
</evidence>
<gene>
    <name evidence="2" type="ORF">AOCH_000945</name>
</gene>
<proteinExistence type="predicted"/>